<dbReference type="PANTHER" id="PTHR43802">
    <property type="entry name" value="ENOYL-COA HYDRATASE"/>
    <property type="match status" value="1"/>
</dbReference>
<accession>A0A285L142</accession>
<proteinExistence type="inferred from homology"/>
<dbReference type="EMBL" id="OBEG01000001">
    <property type="protein sequence ID" value="SNY78642.1"/>
    <property type="molecule type" value="Genomic_DNA"/>
</dbReference>
<reference evidence="2 3" key="1">
    <citation type="submission" date="2017-09" db="EMBL/GenBank/DDBJ databases">
        <authorList>
            <person name="Ehlers B."/>
            <person name="Leendertz F.H."/>
        </authorList>
    </citation>
    <scope>NUCLEOTIDE SEQUENCE [LARGE SCALE GENOMIC DNA]</scope>
    <source>
        <strain evidence="2 3">DSM 45537</strain>
    </source>
</reference>
<evidence type="ECO:0000313" key="3">
    <source>
        <dbReference type="Proteomes" id="UP000219565"/>
    </source>
</evidence>
<dbReference type="InterPro" id="IPR001753">
    <property type="entry name" value="Enoyl-CoA_hydra/iso"/>
</dbReference>
<dbReference type="SUPFAM" id="SSF52096">
    <property type="entry name" value="ClpP/crotonase"/>
    <property type="match status" value="1"/>
</dbReference>
<comment type="similarity">
    <text evidence="1">Belongs to the enoyl-CoA hydratase/isomerase family.</text>
</comment>
<dbReference type="GO" id="GO:0003824">
    <property type="term" value="F:catalytic activity"/>
    <property type="evidence" value="ECO:0007669"/>
    <property type="project" value="UniProtKB-ARBA"/>
</dbReference>
<evidence type="ECO:0000256" key="1">
    <source>
        <dbReference type="ARBA" id="ARBA00005254"/>
    </source>
</evidence>
<name>A0A285L142_9NOCA</name>
<evidence type="ECO:0000313" key="2">
    <source>
        <dbReference type="EMBL" id="SNY78642.1"/>
    </source>
</evidence>
<dbReference type="Gene3D" id="3.90.226.10">
    <property type="entry name" value="2-enoyl-CoA Hydratase, Chain A, domain 1"/>
    <property type="match status" value="1"/>
</dbReference>
<sequence length="246" mass="26119">MSAELVLCSIDGAIATLTLNRPEKLNALTADTFERLRTHLEALAGDDAVRVVVLTGAGRSFCAGHDLAALAEGDALAHRFREAETIGLLEDLPKPTIAKIHGHCFTGGLELALGCDLLVAGESAQLGDTHSQWGLVPLWGMSVRLPERVGMSRAKELSFTARRMPAAEAAGIGLVDHCVPDAELDRYVADLADRIAANSPGSHRIYKALYANARSMDRTAAMRAETEMTFGFPDDAAARLAGGTRG</sequence>
<dbReference type="STRING" id="1379680.GCA_001612615_02211"/>
<dbReference type="OrthoDB" id="8452484at2"/>
<dbReference type="Pfam" id="PF00378">
    <property type="entry name" value="ECH_1"/>
    <property type="match status" value="1"/>
</dbReference>
<protein>
    <submittedName>
        <fullName evidence="2">Enoyl-CoA hydratase/carnithine racemase</fullName>
    </submittedName>
</protein>
<dbReference type="PANTHER" id="PTHR43802:SF1">
    <property type="entry name" value="IP11341P-RELATED"/>
    <property type="match status" value="1"/>
</dbReference>
<gene>
    <name evidence="2" type="ORF">SAMN04244553_1347</name>
</gene>
<dbReference type="Proteomes" id="UP000219565">
    <property type="component" value="Unassembled WGS sequence"/>
</dbReference>
<dbReference type="RefSeq" id="WP_097244073.1">
    <property type="nucleotide sequence ID" value="NZ_JAMTCV010000011.1"/>
</dbReference>
<dbReference type="CDD" id="cd06558">
    <property type="entry name" value="crotonase-like"/>
    <property type="match status" value="1"/>
</dbReference>
<organism evidence="2 3">
    <name type="scientific">Nocardia amikacinitolerans</name>
    <dbReference type="NCBI Taxonomy" id="756689"/>
    <lineage>
        <taxon>Bacteria</taxon>
        <taxon>Bacillati</taxon>
        <taxon>Actinomycetota</taxon>
        <taxon>Actinomycetes</taxon>
        <taxon>Mycobacteriales</taxon>
        <taxon>Nocardiaceae</taxon>
        <taxon>Nocardia</taxon>
    </lineage>
</organism>
<dbReference type="AlphaFoldDB" id="A0A285L142"/>
<dbReference type="InterPro" id="IPR029045">
    <property type="entry name" value="ClpP/crotonase-like_dom_sf"/>
</dbReference>
<keyword evidence="3" id="KW-1185">Reference proteome</keyword>